<proteinExistence type="inferred from homology"/>
<evidence type="ECO:0000256" key="8">
    <source>
        <dbReference type="RuleBase" id="RU368032"/>
    </source>
</evidence>
<comment type="subcellular location">
    <subcellularLocation>
        <location evidence="1 8">Nucleus</location>
    </subcellularLocation>
</comment>
<evidence type="ECO:0000256" key="1">
    <source>
        <dbReference type="ARBA" id="ARBA00004123"/>
    </source>
</evidence>
<dbReference type="SMART" id="SM01395">
    <property type="entry name" value="Tbf5"/>
    <property type="match status" value="1"/>
</dbReference>
<keyword evidence="11" id="KW-1185">Reference proteome</keyword>
<evidence type="ECO:0000313" key="10">
    <source>
        <dbReference type="EMBL" id="KAK2557948.1"/>
    </source>
</evidence>
<evidence type="ECO:0000256" key="7">
    <source>
        <dbReference type="ARBA" id="ARBA00023242"/>
    </source>
</evidence>
<dbReference type="InterPro" id="IPR035935">
    <property type="entry name" value="TFB5-like_sf"/>
</dbReference>
<keyword evidence="4 8" id="KW-0805">Transcription regulation</keyword>
<dbReference type="InterPro" id="IPR009400">
    <property type="entry name" value="TFIIH_TTDA/Tfb5"/>
</dbReference>
<dbReference type="GO" id="GO:0006367">
    <property type="term" value="P:transcription initiation at RNA polymerase II promoter"/>
    <property type="evidence" value="ECO:0007669"/>
    <property type="project" value="UniProtKB-UniRule"/>
</dbReference>
<dbReference type="Gene3D" id="3.30.70.1220">
    <property type="entry name" value="TFB5-like"/>
    <property type="match status" value="1"/>
</dbReference>
<organism evidence="10 11">
    <name type="scientific">Acropora cervicornis</name>
    <name type="common">Staghorn coral</name>
    <dbReference type="NCBI Taxonomy" id="6130"/>
    <lineage>
        <taxon>Eukaryota</taxon>
        <taxon>Metazoa</taxon>
        <taxon>Cnidaria</taxon>
        <taxon>Anthozoa</taxon>
        <taxon>Hexacorallia</taxon>
        <taxon>Scleractinia</taxon>
        <taxon>Astrocoeniina</taxon>
        <taxon>Acroporidae</taxon>
        <taxon>Acropora</taxon>
    </lineage>
</organism>
<feature type="region of interest" description="Disordered" evidence="9">
    <location>
        <begin position="1"/>
        <end position="35"/>
    </location>
</feature>
<evidence type="ECO:0000313" key="11">
    <source>
        <dbReference type="Proteomes" id="UP001249851"/>
    </source>
</evidence>
<gene>
    <name evidence="10" type="ORF">P5673_019938</name>
</gene>
<keyword evidence="5 8" id="KW-0804">Transcription</keyword>
<dbReference type="Pfam" id="PF06331">
    <property type="entry name" value="Tfb5"/>
    <property type="match status" value="1"/>
</dbReference>
<sequence length="94" mass="10597">MKDVDDDVDDIDRDSNNAIGVHGPGPERGSMDPSDPAVKQFLLHLDEKMILGKKFVIDDLDETHLFVSAEIVSILQEKVWEIMDNNSFNITQNN</sequence>
<dbReference type="FunFam" id="3.30.70.1220:FF:000001">
    <property type="entry name" value="General transcription factor IIH subunit 5"/>
    <property type="match status" value="1"/>
</dbReference>
<dbReference type="AlphaFoldDB" id="A0AAD9QAX8"/>
<reference evidence="10" key="2">
    <citation type="journal article" date="2023" name="Science">
        <title>Genomic signatures of disease resistance in endangered staghorn corals.</title>
        <authorList>
            <person name="Vollmer S.V."/>
            <person name="Selwyn J.D."/>
            <person name="Despard B.A."/>
            <person name="Roesel C.L."/>
        </authorList>
    </citation>
    <scope>NUCLEOTIDE SEQUENCE</scope>
    <source>
        <strain evidence="10">K2</strain>
    </source>
</reference>
<dbReference type="GO" id="GO:0005675">
    <property type="term" value="C:transcription factor TFIIH holo complex"/>
    <property type="evidence" value="ECO:0007669"/>
    <property type="project" value="TreeGrafter"/>
</dbReference>
<evidence type="ECO:0000256" key="5">
    <source>
        <dbReference type="ARBA" id="ARBA00023163"/>
    </source>
</evidence>
<dbReference type="PANTHER" id="PTHR28580">
    <property type="entry name" value="GENERAL TRANSCRIPTION FACTOR IIH SUBUNIT 5"/>
    <property type="match status" value="1"/>
</dbReference>
<keyword evidence="3 8" id="KW-0227">DNA damage</keyword>
<dbReference type="GO" id="GO:0000439">
    <property type="term" value="C:transcription factor TFIIH core complex"/>
    <property type="evidence" value="ECO:0007669"/>
    <property type="project" value="UniProtKB-UniRule"/>
</dbReference>
<accession>A0AAD9QAX8</accession>
<evidence type="ECO:0000256" key="4">
    <source>
        <dbReference type="ARBA" id="ARBA00023015"/>
    </source>
</evidence>
<dbReference type="SUPFAM" id="SSF142897">
    <property type="entry name" value="TFB5-like"/>
    <property type="match status" value="1"/>
</dbReference>
<comment type="similarity">
    <text evidence="2 8">Belongs to the TFB5 family.</text>
</comment>
<name>A0AAD9QAX8_ACRCE</name>
<dbReference type="GO" id="GO:0006294">
    <property type="term" value="P:nucleotide-excision repair, preincision complex assembly"/>
    <property type="evidence" value="ECO:0007669"/>
    <property type="project" value="TreeGrafter"/>
</dbReference>
<protein>
    <recommendedName>
        <fullName evidence="8">General transcription and DNA repair factor IIH subunit TFB5</fullName>
    </recommendedName>
</protein>
<comment type="subunit">
    <text evidence="8">Component of the 7-subunit TFIIH core complex.</text>
</comment>
<dbReference type="EMBL" id="JARQWQ010000047">
    <property type="protein sequence ID" value="KAK2557948.1"/>
    <property type="molecule type" value="Genomic_DNA"/>
</dbReference>
<comment type="caution">
    <text evidence="10">The sequence shown here is derived from an EMBL/GenBank/DDBJ whole genome shotgun (WGS) entry which is preliminary data.</text>
</comment>
<evidence type="ECO:0000256" key="9">
    <source>
        <dbReference type="SAM" id="MobiDB-lite"/>
    </source>
</evidence>
<reference evidence="10" key="1">
    <citation type="journal article" date="2023" name="G3 (Bethesda)">
        <title>Whole genome assembly and annotation of the endangered Caribbean coral Acropora cervicornis.</title>
        <authorList>
            <person name="Selwyn J.D."/>
            <person name="Vollmer S.V."/>
        </authorList>
    </citation>
    <scope>NUCLEOTIDE SEQUENCE</scope>
    <source>
        <strain evidence="10">K2</strain>
    </source>
</reference>
<evidence type="ECO:0000256" key="6">
    <source>
        <dbReference type="ARBA" id="ARBA00023204"/>
    </source>
</evidence>
<dbReference type="Proteomes" id="UP001249851">
    <property type="component" value="Unassembled WGS sequence"/>
</dbReference>
<keyword evidence="6 8" id="KW-0234">DNA repair</keyword>
<feature type="compositionally biased region" description="Acidic residues" evidence="9">
    <location>
        <begin position="1"/>
        <end position="12"/>
    </location>
</feature>
<comment type="function">
    <text evidence="8">In NER, TFIIH acts by opening DNA around the lesion to allow the excision of the damaged oligonucleotide and its replacement by a new DNA fragment. In transcription, TFIIH has an essential role in transcription initiation. When the pre-initiation complex (PIC) has been established, TFIIH is required for promoter opening and promoter escape.</text>
</comment>
<evidence type="ECO:0000256" key="2">
    <source>
        <dbReference type="ARBA" id="ARBA00007470"/>
    </source>
</evidence>
<dbReference type="PANTHER" id="PTHR28580:SF1">
    <property type="entry name" value="GENERAL TRANSCRIPTION FACTOR IIH SUBUNIT 5"/>
    <property type="match status" value="1"/>
</dbReference>
<keyword evidence="7 8" id="KW-0539">Nucleus</keyword>
<evidence type="ECO:0000256" key="3">
    <source>
        <dbReference type="ARBA" id="ARBA00022763"/>
    </source>
</evidence>